<dbReference type="InParanoid" id="J4I1A0"/>
<protein>
    <submittedName>
        <fullName evidence="1">Uncharacterized protein</fullName>
    </submittedName>
</protein>
<name>J4I1A0_9APHY</name>
<dbReference type="EMBL" id="HE797195">
    <property type="protein sequence ID" value="CCM05522.1"/>
    <property type="molecule type" value="Genomic_DNA"/>
</dbReference>
<keyword evidence="2" id="KW-1185">Reference proteome</keyword>
<dbReference type="RefSeq" id="XP_012184805.1">
    <property type="nucleotide sequence ID" value="XM_012329415.1"/>
</dbReference>
<organism evidence="1 2">
    <name type="scientific">Fibroporia radiculosa</name>
    <dbReference type="NCBI Taxonomy" id="599839"/>
    <lineage>
        <taxon>Eukaryota</taxon>
        <taxon>Fungi</taxon>
        <taxon>Dikarya</taxon>
        <taxon>Basidiomycota</taxon>
        <taxon>Agaricomycotina</taxon>
        <taxon>Agaricomycetes</taxon>
        <taxon>Polyporales</taxon>
        <taxon>Fibroporiaceae</taxon>
        <taxon>Fibroporia</taxon>
    </lineage>
</organism>
<sequence>MSARKNKYITPNVQHFSLDPRGAHPDLTFQFKPTWQSLCRKDVLAASEYEPYMTLPRVLIPVPGHPLRPPKMRYGWIANEEVLVEIAKELDCAVLCAPATFSDGSDDEDLDDDEEEVVKEEYNNSTPVQAILTSRYKPDKFPNESDGHYVARRAGWEVFRTFQRVVNIVRSEELAARGTLALSLTLFRNSTPFMISAFTNYDLTSKRLPSVDDLDMLARRLGLQGDAQWFLDSLDWRWHDNGQPY</sequence>
<dbReference type="Proteomes" id="UP000006352">
    <property type="component" value="Unassembled WGS sequence"/>
</dbReference>
<dbReference type="OrthoDB" id="2774467at2759"/>
<dbReference type="GeneID" id="24100433"/>
<evidence type="ECO:0000313" key="1">
    <source>
        <dbReference type="EMBL" id="CCM05522.1"/>
    </source>
</evidence>
<accession>J4I1A0</accession>
<dbReference type="AlphaFoldDB" id="J4I1A0"/>
<dbReference type="HOGENOM" id="CLU_1073765_0_0_1"/>
<proteinExistence type="predicted"/>
<evidence type="ECO:0000313" key="2">
    <source>
        <dbReference type="Proteomes" id="UP000006352"/>
    </source>
</evidence>
<gene>
    <name evidence="1" type="ORF">FIBRA_07748</name>
</gene>
<reference evidence="1 2" key="1">
    <citation type="journal article" date="2012" name="Appl. Environ. Microbiol.">
        <title>Short-read sequencing for genomic analysis of the brown rot fungus Fibroporia radiculosa.</title>
        <authorList>
            <person name="Tang J.D."/>
            <person name="Perkins A.D."/>
            <person name="Sonstegard T.S."/>
            <person name="Schroeder S.G."/>
            <person name="Burgess S.C."/>
            <person name="Diehl S.V."/>
        </authorList>
    </citation>
    <scope>NUCLEOTIDE SEQUENCE [LARGE SCALE GENOMIC DNA]</scope>
    <source>
        <strain evidence="1 2">TFFH 294</strain>
    </source>
</reference>